<evidence type="ECO:0000313" key="4">
    <source>
        <dbReference type="EMBL" id="EEF57573.1"/>
    </source>
</evidence>
<feature type="domain" description="SHSP" evidence="3">
    <location>
        <begin position="22"/>
        <end position="131"/>
    </location>
</feature>
<gene>
    <name evidence="4" type="ORF">Cflav_PD0664</name>
</gene>
<dbReference type="OrthoDB" id="9788892at2"/>
<evidence type="ECO:0000259" key="3">
    <source>
        <dbReference type="PROSITE" id="PS01031"/>
    </source>
</evidence>
<accession>B9XRD9</accession>
<evidence type="ECO:0000313" key="5">
    <source>
        <dbReference type="Proteomes" id="UP000003688"/>
    </source>
</evidence>
<name>B9XRD9_PEDPL</name>
<reference evidence="4 5" key="1">
    <citation type="journal article" date="2011" name="J. Bacteriol.">
        <title>Genome sequence of 'Pedosphaera parvula' Ellin514, an aerobic Verrucomicrobial isolate from pasture soil.</title>
        <authorList>
            <person name="Kant R."/>
            <person name="van Passel M.W."/>
            <person name="Sangwan P."/>
            <person name="Palva A."/>
            <person name="Lucas S."/>
            <person name="Copeland A."/>
            <person name="Lapidus A."/>
            <person name="Glavina Del Rio T."/>
            <person name="Dalin E."/>
            <person name="Tice H."/>
            <person name="Bruce D."/>
            <person name="Goodwin L."/>
            <person name="Pitluck S."/>
            <person name="Chertkov O."/>
            <person name="Larimer F.W."/>
            <person name="Land M.L."/>
            <person name="Hauser L."/>
            <person name="Brettin T.S."/>
            <person name="Detter J.C."/>
            <person name="Han S."/>
            <person name="de Vos W.M."/>
            <person name="Janssen P.H."/>
            <person name="Smidt H."/>
        </authorList>
    </citation>
    <scope>NUCLEOTIDE SEQUENCE [LARGE SCALE GENOMIC DNA]</scope>
    <source>
        <strain evidence="4 5">Ellin514</strain>
    </source>
</reference>
<dbReference type="InterPro" id="IPR008978">
    <property type="entry name" value="HSP20-like_chaperone"/>
</dbReference>
<comment type="similarity">
    <text evidence="1 2">Belongs to the small heat shock protein (HSP20) family.</text>
</comment>
<dbReference type="Proteomes" id="UP000003688">
    <property type="component" value="Unassembled WGS sequence"/>
</dbReference>
<dbReference type="InterPro" id="IPR031107">
    <property type="entry name" value="Small_HSP"/>
</dbReference>
<dbReference type="Pfam" id="PF00011">
    <property type="entry name" value="HSP20"/>
    <property type="match status" value="1"/>
</dbReference>
<dbReference type="Gene3D" id="2.60.40.790">
    <property type="match status" value="1"/>
</dbReference>
<evidence type="ECO:0000256" key="1">
    <source>
        <dbReference type="PROSITE-ProRule" id="PRU00285"/>
    </source>
</evidence>
<dbReference type="AlphaFoldDB" id="B9XRD9"/>
<sequence>MNAVANNETRKNLSTVENNATGNRKFVSPEVNIFETKDGYVLQAEMPGVDREGLDITLEDNQLTILGHRQPESINASLLYRESSNADYRRVFELDPAIDTAKINAKMDQGVLTLTLPKSERVKPRKVTISD</sequence>
<organism evidence="4 5">
    <name type="scientific">Pedosphaera parvula (strain Ellin514)</name>
    <dbReference type="NCBI Taxonomy" id="320771"/>
    <lineage>
        <taxon>Bacteria</taxon>
        <taxon>Pseudomonadati</taxon>
        <taxon>Verrucomicrobiota</taxon>
        <taxon>Pedosphaerae</taxon>
        <taxon>Pedosphaerales</taxon>
        <taxon>Pedosphaeraceae</taxon>
        <taxon>Pedosphaera</taxon>
    </lineage>
</organism>
<dbReference type="RefSeq" id="WP_007418377.1">
    <property type="nucleotide sequence ID" value="NZ_ABOX02000063.1"/>
</dbReference>
<comment type="caution">
    <text evidence="4">The sequence shown here is derived from an EMBL/GenBank/DDBJ whole genome shotgun (WGS) entry which is preliminary data.</text>
</comment>
<proteinExistence type="inferred from homology"/>
<protein>
    <submittedName>
        <fullName evidence="4">Heat shock protein Hsp20</fullName>
    </submittedName>
</protein>
<dbReference type="EMBL" id="ABOX02000063">
    <property type="protein sequence ID" value="EEF57573.1"/>
    <property type="molecule type" value="Genomic_DNA"/>
</dbReference>
<evidence type="ECO:0000256" key="2">
    <source>
        <dbReference type="RuleBase" id="RU003616"/>
    </source>
</evidence>
<dbReference type="CDD" id="cd06464">
    <property type="entry name" value="ACD_sHsps-like"/>
    <property type="match status" value="1"/>
</dbReference>
<dbReference type="PANTHER" id="PTHR11527">
    <property type="entry name" value="HEAT-SHOCK PROTEIN 20 FAMILY MEMBER"/>
    <property type="match status" value="1"/>
</dbReference>
<dbReference type="InterPro" id="IPR002068">
    <property type="entry name" value="A-crystallin/Hsp20_dom"/>
</dbReference>
<dbReference type="SUPFAM" id="SSF49764">
    <property type="entry name" value="HSP20-like chaperones"/>
    <property type="match status" value="1"/>
</dbReference>
<dbReference type="STRING" id="320771.Cflav_PD0664"/>
<keyword evidence="5" id="KW-1185">Reference proteome</keyword>
<dbReference type="PROSITE" id="PS01031">
    <property type="entry name" value="SHSP"/>
    <property type="match status" value="1"/>
</dbReference>
<keyword evidence="4" id="KW-0346">Stress response</keyword>